<dbReference type="PANTHER" id="PTHR21346">
    <property type="entry name" value="FUN14 DOMAIN CONTAINING"/>
    <property type="match status" value="1"/>
</dbReference>
<evidence type="ECO:0000256" key="4">
    <source>
        <dbReference type="ARBA" id="ARBA00022989"/>
    </source>
</evidence>
<comment type="caution">
    <text evidence="6">The sequence shown here is derived from an EMBL/GenBank/DDBJ whole genome shotgun (WGS) entry which is preliminary data.</text>
</comment>
<reference evidence="6" key="1">
    <citation type="submission" date="2020-04" db="EMBL/GenBank/DDBJ databases">
        <title>Analysis of mating type loci in Filobasidium floriforme.</title>
        <authorList>
            <person name="Nowrousian M."/>
        </authorList>
    </citation>
    <scope>NUCLEOTIDE SEQUENCE</scope>
    <source>
        <strain evidence="6">CBS 6242</strain>
    </source>
</reference>
<gene>
    <name evidence="6" type="ORF">FFLO_02961</name>
</gene>
<proteinExistence type="inferred from homology"/>
<dbReference type="Pfam" id="PF04930">
    <property type="entry name" value="FUN14"/>
    <property type="match status" value="1"/>
</dbReference>
<protein>
    <recommendedName>
        <fullName evidence="8">FUN14 family protein</fullName>
    </recommendedName>
</protein>
<keyword evidence="7" id="KW-1185">Reference proteome</keyword>
<evidence type="ECO:0000313" key="7">
    <source>
        <dbReference type="Proteomes" id="UP000812966"/>
    </source>
</evidence>
<dbReference type="GO" id="GO:0016020">
    <property type="term" value="C:membrane"/>
    <property type="evidence" value="ECO:0007669"/>
    <property type="project" value="UniProtKB-SubCell"/>
</dbReference>
<keyword evidence="5" id="KW-0472">Membrane</keyword>
<comment type="subcellular location">
    <subcellularLocation>
        <location evidence="1">Membrane</location>
    </subcellularLocation>
</comment>
<accession>A0A8K0NRA8</accession>
<comment type="similarity">
    <text evidence="2">Belongs to the FUN14 family.</text>
</comment>
<evidence type="ECO:0000256" key="5">
    <source>
        <dbReference type="ARBA" id="ARBA00023136"/>
    </source>
</evidence>
<evidence type="ECO:0008006" key="8">
    <source>
        <dbReference type="Google" id="ProtNLM"/>
    </source>
</evidence>
<dbReference type="PANTHER" id="PTHR21346:SF10">
    <property type="entry name" value="TRANSMEMBRANE PROTEIN"/>
    <property type="match status" value="1"/>
</dbReference>
<keyword evidence="3" id="KW-0812">Transmembrane</keyword>
<evidence type="ECO:0000256" key="2">
    <source>
        <dbReference type="ARBA" id="ARBA00009160"/>
    </source>
</evidence>
<evidence type="ECO:0000256" key="3">
    <source>
        <dbReference type="ARBA" id="ARBA00022692"/>
    </source>
</evidence>
<dbReference type="EMBL" id="JABELV010000051">
    <property type="protein sequence ID" value="KAG7553606.1"/>
    <property type="molecule type" value="Genomic_DNA"/>
</dbReference>
<evidence type="ECO:0000313" key="6">
    <source>
        <dbReference type="EMBL" id="KAG7553606.1"/>
    </source>
</evidence>
<organism evidence="6 7">
    <name type="scientific">Filobasidium floriforme</name>
    <dbReference type="NCBI Taxonomy" id="5210"/>
    <lineage>
        <taxon>Eukaryota</taxon>
        <taxon>Fungi</taxon>
        <taxon>Dikarya</taxon>
        <taxon>Basidiomycota</taxon>
        <taxon>Agaricomycotina</taxon>
        <taxon>Tremellomycetes</taxon>
        <taxon>Filobasidiales</taxon>
        <taxon>Filobasidiaceae</taxon>
        <taxon>Filobasidium</taxon>
    </lineage>
</organism>
<dbReference type="AlphaFoldDB" id="A0A8K0NRA8"/>
<dbReference type="InterPro" id="IPR007014">
    <property type="entry name" value="FUN14"/>
</dbReference>
<sequence>MNPLRPTLGLASSLKTLRFPTRQFGQLKPYHTTQFARSTPIASWSRRLTAVGLGSAAGLSLFALSPGSSKFSPIRVAECESYPIRAQPSSDDLPSQSILSPYQLSFGAICGICAGIFVKKGAKLVAFTFGALYVLMQYASSRSIINVNWNKLGSRYEALFGSKTAEGKVAAPTIDGVYRWIVDFLTANFQQRASFIAGFALGIRLG</sequence>
<keyword evidence="4" id="KW-1133">Transmembrane helix</keyword>
<evidence type="ECO:0000256" key="1">
    <source>
        <dbReference type="ARBA" id="ARBA00004370"/>
    </source>
</evidence>
<dbReference type="Proteomes" id="UP000812966">
    <property type="component" value="Unassembled WGS sequence"/>
</dbReference>
<name>A0A8K0NRA8_9TREE</name>